<evidence type="ECO:0000256" key="1">
    <source>
        <dbReference type="SAM" id="MobiDB-lite"/>
    </source>
</evidence>
<dbReference type="RefSeq" id="WP_345314114.1">
    <property type="nucleotide sequence ID" value="NZ_BAABIE010000016.1"/>
</dbReference>
<dbReference type="EMBL" id="BAABIE010000016">
    <property type="protein sequence ID" value="GAA4756150.1"/>
    <property type="molecule type" value="Genomic_DNA"/>
</dbReference>
<protein>
    <recommendedName>
        <fullName evidence="4">Terminase small subunit</fullName>
    </recommendedName>
</protein>
<keyword evidence="3" id="KW-1185">Reference proteome</keyword>
<evidence type="ECO:0000313" key="2">
    <source>
        <dbReference type="EMBL" id="GAA4756150.1"/>
    </source>
</evidence>
<sequence length="91" mass="9858">MTPRKRTPTLAQAVASGDVLAMLKAQRRLIAKSLTEAAENTRPQFNNELNKLHALIRDEEERVAALAQAKQDGEASAAAASDDDSFNPLDL</sequence>
<evidence type="ECO:0008006" key="4">
    <source>
        <dbReference type="Google" id="ProtNLM"/>
    </source>
</evidence>
<gene>
    <name evidence="2" type="ORF">GCM10023217_30030</name>
</gene>
<organism evidence="2 3">
    <name type="scientific">Gordonia alkaliphila</name>
    <dbReference type="NCBI Taxonomy" id="1053547"/>
    <lineage>
        <taxon>Bacteria</taxon>
        <taxon>Bacillati</taxon>
        <taxon>Actinomycetota</taxon>
        <taxon>Actinomycetes</taxon>
        <taxon>Mycobacteriales</taxon>
        <taxon>Gordoniaceae</taxon>
        <taxon>Gordonia</taxon>
    </lineage>
</organism>
<comment type="caution">
    <text evidence="2">The sequence shown here is derived from an EMBL/GenBank/DDBJ whole genome shotgun (WGS) entry which is preliminary data.</text>
</comment>
<name>A0ABP8ZGB3_9ACTN</name>
<accession>A0ABP8ZGB3</accession>
<feature type="region of interest" description="Disordered" evidence="1">
    <location>
        <begin position="66"/>
        <end position="91"/>
    </location>
</feature>
<evidence type="ECO:0000313" key="3">
    <source>
        <dbReference type="Proteomes" id="UP001500822"/>
    </source>
</evidence>
<reference evidence="3" key="1">
    <citation type="journal article" date="2019" name="Int. J. Syst. Evol. Microbiol.">
        <title>The Global Catalogue of Microorganisms (GCM) 10K type strain sequencing project: providing services to taxonomists for standard genome sequencing and annotation.</title>
        <authorList>
            <consortium name="The Broad Institute Genomics Platform"/>
            <consortium name="The Broad Institute Genome Sequencing Center for Infectious Disease"/>
            <person name="Wu L."/>
            <person name="Ma J."/>
        </authorList>
    </citation>
    <scope>NUCLEOTIDE SEQUENCE [LARGE SCALE GENOMIC DNA]</scope>
    <source>
        <strain evidence="3">JCM 18077</strain>
    </source>
</reference>
<dbReference type="Proteomes" id="UP001500822">
    <property type="component" value="Unassembled WGS sequence"/>
</dbReference>
<proteinExistence type="predicted"/>